<organism evidence="1 2">
    <name type="scientific">Irregularibacter muris</name>
    <dbReference type="NCBI Taxonomy" id="1796619"/>
    <lineage>
        <taxon>Bacteria</taxon>
        <taxon>Bacillati</taxon>
        <taxon>Bacillota</taxon>
        <taxon>Clostridia</taxon>
        <taxon>Eubacteriales</taxon>
        <taxon>Eubacteriaceae</taxon>
        <taxon>Irregularibacter</taxon>
    </lineage>
</organism>
<dbReference type="SUPFAM" id="SSF54001">
    <property type="entry name" value="Cysteine proteinases"/>
    <property type="match status" value="1"/>
</dbReference>
<dbReference type="InterPro" id="IPR038765">
    <property type="entry name" value="Papain-like_cys_pep_sf"/>
</dbReference>
<comment type="caution">
    <text evidence="1">The sequence shown here is derived from an EMBL/GenBank/DDBJ whole genome shotgun (WGS) entry which is preliminary data.</text>
</comment>
<gene>
    <name evidence="1" type="ORF">NSA47_05800</name>
</gene>
<evidence type="ECO:0000313" key="1">
    <source>
        <dbReference type="EMBL" id="MCR1898504.1"/>
    </source>
</evidence>
<accession>A0AAE3HGA6</accession>
<keyword evidence="2" id="KW-1185">Reference proteome</keyword>
<dbReference type="EMBL" id="JANKAS010000004">
    <property type="protein sequence ID" value="MCR1898504.1"/>
    <property type="molecule type" value="Genomic_DNA"/>
</dbReference>
<dbReference type="AlphaFoldDB" id="A0AAE3HGA6"/>
<dbReference type="RefSeq" id="WP_257529979.1">
    <property type="nucleotide sequence ID" value="NZ_JANKAS010000004.1"/>
</dbReference>
<protein>
    <submittedName>
        <fullName evidence="1">Uncharacterized protein</fullName>
    </submittedName>
</protein>
<dbReference type="Gene3D" id="3.90.1720.10">
    <property type="entry name" value="endopeptidase domain like (from Nostoc punctiforme)"/>
    <property type="match status" value="1"/>
</dbReference>
<evidence type="ECO:0000313" key="2">
    <source>
        <dbReference type="Proteomes" id="UP001205748"/>
    </source>
</evidence>
<sequence length="181" mass="20983">MIEIYFLLTDTGTIFNRTIKFYTKDPYNHVSISLDKEFNELYSFGRKVPYNPFKAGFVKEELDGIYTYFKNTSCAVYSMKVPTNSYRRMLEIIEDFKNQPLRYNLIGVVAAAFNKPMKRESAYFCSQFVAVLLQESGVCLFSKDPSLIKPSDFQKCQELTLIYEGKLANYNPLFLPKVSIV</sequence>
<proteinExistence type="predicted"/>
<reference evidence="1" key="1">
    <citation type="submission" date="2022-07" db="EMBL/GenBank/DDBJ databases">
        <title>Enhanced cultured diversity of the mouse gut microbiota enables custom-made synthetic communities.</title>
        <authorList>
            <person name="Afrizal A."/>
        </authorList>
    </citation>
    <scope>NUCLEOTIDE SEQUENCE</scope>
    <source>
        <strain evidence="1">DSM 28593</strain>
    </source>
</reference>
<dbReference type="Proteomes" id="UP001205748">
    <property type="component" value="Unassembled WGS sequence"/>
</dbReference>
<name>A0AAE3HGA6_9FIRM</name>